<keyword evidence="3" id="KW-0597">Phosphoprotein</keyword>
<dbReference type="SMART" id="SM00387">
    <property type="entry name" value="HATPase_c"/>
    <property type="match status" value="1"/>
</dbReference>
<dbReference type="Gene3D" id="3.30.565.10">
    <property type="entry name" value="Histidine kinase-like ATPase, C-terminal domain"/>
    <property type="match status" value="1"/>
</dbReference>
<evidence type="ECO:0000256" key="9">
    <source>
        <dbReference type="SAM" id="Phobius"/>
    </source>
</evidence>
<dbReference type="InterPro" id="IPR036890">
    <property type="entry name" value="HATPase_C_sf"/>
</dbReference>
<dbReference type="EC" id="2.7.13.3" evidence="2"/>
<dbReference type="RefSeq" id="WP_212020413.1">
    <property type="nucleotide sequence ID" value="NZ_JAAFYZ010000273.1"/>
</dbReference>
<evidence type="ECO:0000256" key="7">
    <source>
        <dbReference type="ARBA" id="ARBA00022840"/>
    </source>
</evidence>
<dbReference type="Pfam" id="PF07730">
    <property type="entry name" value="HisKA_3"/>
    <property type="match status" value="1"/>
</dbReference>
<evidence type="ECO:0000256" key="5">
    <source>
        <dbReference type="ARBA" id="ARBA00022741"/>
    </source>
</evidence>
<evidence type="ECO:0000256" key="6">
    <source>
        <dbReference type="ARBA" id="ARBA00022777"/>
    </source>
</evidence>
<evidence type="ECO:0000313" key="11">
    <source>
        <dbReference type="EMBL" id="MBS2553649.1"/>
    </source>
</evidence>
<dbReference type="PANTHER" id="PTHR24421">
    <property type="entry name" value="NITRATE/NITRITE SENSOR PROTEIN NARX-RELATED"/>
    <property type="match status" value="1"/>
</dbReference>
<keyword evidence="4" id="KW-0808">Transferase</keyword>
<sequence>MTTPSPPAVPGRTWPGVGDVGRVGRRAVVESLYLLTAPVAALLGLLMAVAGLCVGSLGLVVPGARSTRLTSVASVLVRWPAELEQWRIGKVRGGAVSGTWAGGVRAGGLRGDTWQPRPSSPGSGLVHAVLVVPVALTTSVVTGMWWFVALGASTSIPRGGYADGGRLPPITLSAGGSTHSHIDVSLGLTSPAQRLTVGTLLGLLLLVTLPLMTRACVAVHVGVWRYATRARRVAAVPVQTSALHRLERDIHDGPQQRLVRLALELGRAQHHFDSRPETVREALADAIVQAQEALEELRTLSRGIAPPILVDRGLPAAITALAARSIIPVDLDLGPEPDVAALSWRLDPAVEIAAYFAIAEALTNAAKHSRARRCEIGLRHDRDRHNSETVRVWVTDDGIGGAASAKGHGLRGLDERVRAVGGRLLVHSPEGGPTTITAELPAELPL</sequence>
<dbReference type="CDD" id="cd16917">
    <property type="entry name" value="HATPase_UhpB-NarQ-NarX-like"/>
    <property type="match status" value="1"/>
</dbReference>
<evidence type="ECO:0000256" key="8">
    <source>
        <dbReference type="ARBA" id="ARBA00023012"/>
    </source>
</evidence>
<keyword evidence="8" id="KW-0902">Two-component regulatory system</keyword>
<protein>
    <recommendedName>
        <fullName evidence="2">histidine kinase</fullName>
        <ecNumber evidence="2">2.7.13.3</ecNumber>
    </recommendedName>
</protein>
<feature type="transmembrane region" description="Helical" evidence="9">
    <location>
        <begin position="32"/>
        <end position="61"/>
    </location>
</feature>
<reference evidence="11 12" key="1">
    <citation type="submission" date="2020-02" db="EMBL/GenBank/DDBJ databases">
        <title>Acidophilic actinobacteria isolated from forest soil.</title>
        <authorList>
            <person name="Golinska P."/>
        </authorList>
    </citation>
    <scope>NUCLEOTIDE SEQUENCE [LARGE SCALE GENOMIC DNA]</scope>
    <source>
        <strain evidence="11 12">NL8</strain>
    </source>
</reference>
<keyword evidence="7" id="KW-0067">ATP-binding</keyword>
<dbReference type="EMBL" id="JAAFYZ010000273">
    <property type="protein sequence ID" value="MBS2553649.1"/>
    <property type="molecule type" value="Genomic_DNA"/>
</dbReference>
<dbReference type="PANTHER" id="PTHR24421:SF10">
    <property type="entry name" value="NITRATE_NITRITE SENSOR PROTEIN NARQ"/>
    <property type="match status" value="1"/>
</dbReference>
<keyword evidence="6 11" id="KW-0418">Kinase</keyword>
<keyword evidence="12" id="KW-1185">Reference proteome</keyword>
<feature type="transmembrane region" description="Helical" evidence="9">
    <location>
        <begin position="125"/>
        <end position="148"/>
    </location>
</feature>
<evidence type="ECO:0000313" key="12">
    <source>
        <dbReference type="Proteomes" id="UP000730482"/>
    </source>
</evidence>
<evidence type="ECO:0000259" key="10">
    <source>
        <dbReference type="SMART" id="SM00387"/>
    </source>
</evidence>
<accession>A0ABS5L675</accession>
<feature type="domain" description="Histidine kinase/HSP90-like ATPase" evidence="10">
    <location>
        <begin position="349"/>
        <end position="444"/>
    </location>
</feature>
<keyword evidence="9" id="KW-1133">Transmembrane helix</keyword>
<dbReference type="Pfam" id="PF02518">
    <property type="entry name" value="HATPase_c"/>
    <property type="match status" value="1"/>
</dbReference>
<keyword evidence="5" id="KW-0547">Nucleotide-binding</keyword>
<evidence type="ECO:0000256" key="3">
    <source>
        <dbReference type="ARBA" id="ARBA00022553"/>
    </source>
</evidence>
<evidence type="ECO:0000256" key="2">
    <source>
        <dbReference type="ARBA" id="ARBA00012438"/>
    </source>
</evidence>
<dbReference type="Gene3D" id="1.20.5.1930">
    <property type="match status" value="1"/>
</dbReference>
<evidence type="ECO:0000256" key="1">
    <source>
        <dbReference type="ARBA" id="ARBA00000085"/>
    </source>
</evidence>
<evidence type="ECO:0000256" key="4">
    <source>
        <dbReference type="ARBA" id="ARBA00022679"/>
    </source>
</evidence>
<dbReference type="Proteomes" id="UP000730482">
    <property type="component" value="Unassembled WGS sequence"/>
</dbReference>
<feature type="transmembrane region" description="Helical" evidence="9">
    <location>
        <begin position="200"/>
        <end position="223"/>
    </location>
</feature>
<dbReference type="InterPro" id="IPR011712">
    <property type="entry name" value="Sig_transdc_His_kin_sub3_dim/P"/>
</dbReference>
<comment type="caution">
    <text evidence="11">The sequence shown here is derived from an EMBL/GenBank/DDBJ whole genome shotgun (WGS) entry which is preliminary data.</text>
</comment>
<dbReference type="GO" id="GO:0016301">
    <property type="term" value="F:kinase activity"/>
    <property type="evidence" value="ECO:0007669"/>
    <property type="project" value="UniProtKB-KW"/>
</dbReference>
<keyword evidence="9" id="KW-0472">Membrane</keyword>
<comment type="catalytic activity">
    <reaction evidence="1">
        <text>ATP + protein L-histidine = ADP + protein N-phospho-L-histidine.</text>
        <dbReference type="EC" id="2.7.13.3"/>
    </reaction>
</comment>
<dbReference type="SUPFAM" id="SSF55874">
    <property type="entry name" value="ATPase domain of HSP90 chaperone/DNA topoisomerase II/histidine kinase"/>
    <property type="match status" value="1"/>
</dbReference>
<dbReference type="InterPro" id="IPR050482">
    <property type="entry name" value="Sensor_HK_TwoCompSys"/>
</dbReference>
<dbReference type="InterPro" id="IPR003594">
    <property type="entry name" value="HATPase_dom"/>
</dbReference>
<keyword evidence="9" id="KW-0812">Transmembrane</keyword>
<organism evidence="11 12">
    <name type="scientific">Catenulispora pinistramenti</name>
    <dbReference type="NCBI Taxonomy" id="2705254"/>
    <lineage>
        <taxon>Bacteria</taxon>
        <taxon>Bacillati</taxon>
        <taxon>Actinomycetota</taxon>
        <taxon>Actinomycetes</taxon>
        <taxon>Catenulisporales</taxon>
        <taxon>Catenulisporaceae</taxon>
        <taxon>Catenulispora</taxon>
    </lineage>
</organism>
<name>A0ABS5L675_9ACTN</name>
<gene>
    <name evidence="11" type="ORF">KGQ19_43035</name>
</gene>
<proteinExistence type="predicted"/>